<proteinExistence type="predicted"/>
<dbReference type="KEGG" id="bgt:106061639"/>
<evidence type="ECO:0000313" key="3">
    <source>
        <dbReference type="Proteomes" id="UP001165740"/>
    </source>
</evidence>
<evidence type="ECO:0000313" key="4">
    <source>
        <dbReference type="RefSeq" id="XP_013075275.2"/>
    </source>
</evidence>
<dbReference type="Gene3D" id="3.80.10.10">
    <property type="entry name" value="Ribonuclease Inhibitor"/>
    <property type="match status" value="1"/>
</dbReference>
<accession>A0A9U8E737</accession>
<dbReference type="InterPro" id="IPR001810">
    <property type="entry name" value="F-box_dom"/>
</dbReference>
<dbReference type="RefSeq" id="XP_013075275.2">
    <property type="nucleotide sequence ID" value="XM_013219821.2"/>
</dbReference>
<evidence type="ECO:0000256" key="1">
    <source>
        <dbReference type="SAM" id="MobiDB-lite"/>
    </source>
</evidence>
<dbReference type="Pfam" id="PF12937">
    <property type="entry name" value="F-box-like"/>
    <property type="match status" value="1"/>
</dbReference>
<dbReference type="OrthoDB" id="6421103at2759"/>
<name>A0A9U8E737_BIOGL</name>
<dbReference type="PANTHER" id="PTHR20933:SF4">
    <property type="entry name" value="F-BOX INVOLVED IN POLYQ PATHOGENESIS, ISOFORM A"/>
    <property type="match status" value="1"/>
</dbReference>
<feature type="region of interest" description="Disordered" evidence="1">
    <location>
        <begin position="1"/>
        <end position="24"/>
    </location>
</feature>
<feature type="domain" description="F-box" evidence="2">
    <location>
        <begin position="29"/>
        <end position="76"/>
    </location>
</feature>
<gene>
    <name evidence="4" type="primary">LOC106061639</name>
</gene>
<organism evidence="3 4">
    <name type="scientific">Biomphalaria glabrata</name>
    <name type="common">Bloodfluke planorb</name>
    <name type="synonym">Freshwater snail</name>
    <dbReference type="NCBI Taxonomy" id="6526"/>
    <lineage>
        <taxon>Eukaryota</taxon>
        <taxon>Metazoa</taxon>
        <taxon>Spiralia</taxon>
        <taxon>Lophotrochozoa</taxon>
        <taxon>Mollusca</taxon>
        <taxon>Gastropoda</taxon>
        <taxon>Heterobranchia</taxon>
        <taxon>Euthyneura</taxon>
        <taxon>Panpulmonata</taxon>
        <taxon>Hygrophila</taxon>
        <taxon>Lymnaeoidea</taxon>
        <taxon>Planorbidae</taxon>
        <taxon>Biomphalaria</taxon>
    </lineage>
</organism>
<dbReference type="SMART" id="SM00256">
    <property type="entry name" value="FBOX"/>
    <property type="match status" value="1"/>
</dbReference>
<keyword evidence="3" id="KW-1185">Reference proteome</keyword>
<dbReference type="GO" id="GO:0031398">
    <property type="term" value="P:positive regulation of protein ubiquitination"/>
    <property type="evidence" value="ECO:0007669"/>
    <property type="project" value="TreeGrafter"/>
</dbReference>
<dbReference type="GeneID" id="106061639"/>
<dbReference type="Proteomes" id="UP001165740">
    <property type="component" value="Chromosome 11"/>
</dbReference>
<dbReference type="SUPFAM" id="SSF81383">
    <property type="entry name" value="F-box domain"/>
    <property type="match status" value="1"/>
</dbReference>
<sequence>MERKRRRSSHVTQPTTNEKKAADMQAGDEASISCLPLEILEHIFSFLLRNDRLQAMSVCSTWKSLILKSSRLWRSQTYVFNCTLPITPKKKADLLFCVQHFGPHMQTLSIKCRHPCLYICQKMAHRFSLFLNGLKAQAITSFKVSNLGLGFTRTPALKNVSSTLAQMFARQRLKVFEMPKACWPAVDGHTVLDTVFQTSRNTLETLNINEYFFDRRLVHIDQDWFSSSLTSLTKLTKLSINLSYLTDELVISLARARRGELAYLSLWVKLHFSYTAPVIHDSWIYLTKACPDMEVEFKIESWSSKPSELIPAILDSTLPVRRLKLQISHSFGPLPRPAYQMEIVLDHVTKYYGERLESFKLKFNIEEFIDQSLLMLVRDCPRLIKVKITAAYRSSRTARTVDKIVTERRQSHLNNKSPPNKKVCTDKNSVDNTSRLEDPMEGPSGLKGASQ</sequence>
<dbReference type="InterPro" id="IPR032675">
    <property type="entry name" value="LRR_dom_sf"/>
</dbReference>
<dbReference type="AlphaFoldDB" id="A0A9U8E737"/>
<dbReference type="PANTHER" id="PTHR20933">
    <property type="entry name" value="F-BOX ONLY PROTEIN 33"/>
    <property type="match status" value="1"/>
</dbReference>
<dbReference type="PROSITE" id="PS50181">
    <property type="entry name" value="FBOX"/>
    <property type="match status" value="1"/>
</dbReference>
<evidence type="ECO:0000259" key="2">
    <source>
        <dbReference type="PROSITE" id="PS50181"/>
    </source>
</evidence>
<feature type="region of interest" description="Disordered" evidence="1">
    <location>
        <begin position="409"/>
        <end position="451"/>
    </location>
</feature>
<reference evidence="4" key="1">
    <citation type="submission" date="2025-08" db="UniProtKB">
        <authorList>
            <consortium name="RefSeq"/>
        </authorList>
    </citation>
    <scope>IDENTIFICATION</scope>
</reference>
<dbReference type="InterPro" id="IPR036047">
    <property type="entry name" value="F-box-like_dom_sf"/>
</dbReference>
<protein>
    <submittedName>
        <fullName evidence="4">Uncharacterized protein LOC106061639</fullName>
    </submittedName>
</protein>
<dbReference type="Gene3D" id="1.20.1280.50">
    <property type="match status" value="1"/>
</dbReference>
<feature type="compositionally biased region" description="Basic and acidic residues" evidence="1">
    <location>
        <begin position="423"/>
        <end position="438"/>
    </location>
</feature>